<evidence type="ECO:0000256" key="7">
    <source>
        <dbReference type="ARBA" id="ARBA00022982"/>
    </source>
</evidence>
<sequence length="569" mass="61714">MSEAEQRESMEFDVLVVGGGPAGLAAAIKLKQLAPEAAVCLVEKGGEIGAHILSGAVIEPRALDELLPDWRDDMPELTTPATDDRFMYLTATRAVRLPTPRTMHNEGNYVVSLGNVCRWLGAKAEALGVEIYPGFAASDLVVEDGQVRGVVAGVAGIKKDGEKGPNYEPGMELRASYTLFAEGCRGSLTKKLVERYGLREGVAPQTYALGVKELWEIPKENHKPGLVWHSVGWPLPADTTYGGSWLYMLGENLVSIGFVVGLDYPNPWLSPFDEFQRFKTHPAVRPMLEGGKRIAYGARALNEGGFQAIPKLVFPGGALIGDCAGFLNVPKIKGTHTSMKSGMVAAEAAAAVLGAGESRPALLAGYPERLEASWVWEELRNTRNIRPAFAKLGFWGGLAYSALDAYVLRGKAPWTMGHHQDHETLRPASQSKRIEYPRPDGKLTFDRLSSVFLANTNHAEDQPAHLQLRDPARWKAVNWEQYRSPESRYCPAAVYEAVGPEAEKELRGTPDPEAEGEGASVEAGSDGARLVINAQNCVHCKTCDIKDPTQNINWVTPEGGGGPNYIGGM</sequence>
<feature type="region of interest" description="Disordered" evidence="13">
    <location>
        <begin position="502"/>
        <end position="523"/>
    </location>
</feature>
<dbReference type="SUPFAM" id="SSF54373">
    <property type="entry name" value="FAD-linked reductases, C-terminal domain"/>
    <property type="match status" value="1"/>
</dbReference>
<gene>
    <name evidence="15" type="ORF">AVDCRST_MAG04-884</name>
</gene>
<dbReference type="PANTHER" id="PTHR10617:SF107">
    <property type="entry name" value="ELECTRON TRANSFER FLAVOPROTEIN-UBIQUINONE OXIDOREDUCTASE, MITOCHONDRIAL"/>
    <property type="match status" value="1"/>
</dbReference>
<dbReference type="Gene3D" id="3.30.70.20">
    <property type="match status" value="1"/>
</dbReference>
<accession>A0A6J4HL32</accession>
<organism evidence="15">
    <name type="scientific">uncultured Acetobacteraceae bacterium</name>
    <dbReference type="NCBI Taxonomy" id="169975"/>
    <lineage>
        <taxon>Bacteria</taxon>
        <taxon>Pseudomonadati</taxon>
        <taxon>Pseudomonadota</taxon>
        <taxon>Alphaproteobacteria</taxon>
        <taxon>Acetobacterales</taxon>
        <taxon>Acetobacteraceae</taxon>
        <taxon>environmental samples</taxon>
    </lineage>
</organism>
<dbReference type="Pfam" id="PF13450">
    <property type="entry name" value="NAD_binding_8"/>
    <property type="match status" value="1"/>
</dbReference>
<feature type="domain" description="4Fe-4S ferredoxin-type" evidence="14">
    <location>
        <begin position="528"/>
        <end position="557"/>
    </location>
</feature>
<evidence type="ECO:0000256" key="8">
    <source>
        <dbReference type="ARBA" id="ARBA00023002"/>
    </source>
</evidence>
<dbReference type="PANTHER" id="PTHR10617">
    <property type="entry name" value="ELECTRON TRANSFER FLAVOPROTEIN-UBIQUINONE OXIDOREDUCTASE"/>
    <property type="match status" value="1"/>
</dbReference>
<evidence type="ECO:0000256" key="10">
    <source>
        <dbReference type="ARBA" id="ARBA00023014"/>
    </source>
</evidence>
<reference evidence="15" key="1">
    <citation type="submission" date="2020-02" db="EMBL/GenBank/DDBJ databases">
        <authorList>
            <person name="Meier V. D."/>
        </authorList>
    </citation>
    <scope>NUCLEOTIDE SEQUENCE</scope>
    <source>
        <strain evidence="15">AVDCRST_MAG04</strain>
    </source>
</reference>
<dbReference type="InterPro" id="IPR040156">
    <property type="entry name" value="ETF-QO"/>
</dbReference>
<evidence type="ECO:0000313" key="15">
    <source>
        <dbReference type="EMBL" id="CAA9226306.1"/>
    </source>
</evidence>
<evidence type="ECO:0000256" key="2">
    <source>
        <dbReference type="ARBA" id="ARBA00002819"/>
    </source>
</evidence>
<keyword evidence="5 12" id="KW-0479">Metal-binding</keyword>
<evidence type="ECO:0000256" key="12">
    <source>
        <dbReference type="RuleBase" id="RU366068"/>
    </source>
</evidence>
<evidence type="ECO:0000256" key="9">
    <source>
        <dbReference type="ARBA" id="ARBA00023004"/>
    </source>
</evidence>
<evidence type="ECO:0000256" key="1">
    <source>
        <dbReference type="ARBA" id="ARBA00001974"/>
    </source>
</evidence>
<keyword evidence="11 12" id="KW-0830">Ubiquinone</keyword>
<dbReference type="InterPro" id="IPR049398">
    <property type="entry name" value="ETF-QO/FixC_UQ-bd"/>
</dbReference>
<comment type="cofactor">
    <cofactor evidence="1 12">
        <name>FAD</name>
        <dbReference type="ChEBI" id="CHEBI:57692"/>
    </cofactor>
</comment>
<keyword evidence="9 12" id="KW-0408">Iron</keyword>
<comment type="cofactor">
    <cofactor evidence="12">
        <name>[4Fe-4S] cluster</name>
        <dbReference type="ChEBI" id="CHEBI:49883"/>
    </cofactor>
    <text evidence="12">Binds 1 [4Fe-4S] cluster.</text>
</comment>
<evidence type="ECO:0000256" key="13">
    <source>
        <dbReference type="SAM" id="MobiDB-lite"/>
    </source>
</evidence>
<dbReference type="Pfam" id="PF05187">
    <property type="entry name" value="Fer4_ETF_QO"/>
    <property type="match status" value="2"/>
</dbReference>
<dbReference type="Gene3D" id="3.30.9.90">
    <property type="match status" value="1"/>
</dbReference>
<dbReference type="EC" id="1.5.5.1" evidence="12"/>
<keyword evidence="4 12" id="KW-0285">Flavoprotein</keyword>
<dbReference type="AlphaFoldDB" id="A0A6J4HL32"/>
<proteinExistence type="predicted"/>
<dbReference type="GO" id="GO:0051539">
    <property type="term" value="F:4 iron, 4 sulfur cluster binding"/>
    <property type="evidence" value="ECO:0007669"/>
    <property type="project" value="UniProtKB-UniRule"/>
</dbReference>
<comment type="catalytic activity">
    <reaction evidence="12">
        <text>a ubiquinone + reduced [electron-transfer flavoprotein] = a ubiquinol + oxidized [electron-transfer flavoprotein] + H(+)</text>
        <dbReference type="Rhea" id="RHEA:24052"/>
        <dbReference type="Rhea" id="RHEA-COMP:9565"/>
        <dbReference type="Rhea" id="RHEA-COMP:9566"/>
        <dbReference type="Rhea" id="RHEA-COMP:10685"/>
        <dbReference type="Rhea" id="RHEA-COMP:10686"/>
        <dbReference type="ChEBI" id="CHEBI:15378"/>
        <dbReference type="ChEBI" id="CHEBI:16389"/>
        <dbReference type="ChEBI" id="CHEBI:17976"/>
        <dbReference type="ChEBI" id="CHEBI:57692"/>
        <dbReference type="ChEBI" id="CHEBI:58307"/>
        <dbReference type="EC" id="1.5.5.1"/>
    </reaction>
</comment>
<dbReference type="InterPro" id="IPR036188">
    <property type="entry name" value="FAD/NAD-bd_sf"/>
</dbReference>
<dbReference type="EMBL" id="CADCTL010000069">
    <property type="protein sequence ID" value="CAA9226306.1"/>
    <property type="molecule type" value="Genomic_DNA"/>
</dbReference>
<dbReference type="PROSITE" id="PS51379">
    <property type="entry name" value="4FE4S_FER_2"/>
    <property type="match status" value="1"/>
</dbReference>
<evidence type="ECO:0000259" key="14">
    <source>
        <dbReference type="PROSITE" id="PS51379"/>
    </source>
</evidence>
<dbReference type="GO" id="GO:0004174">
    <property type="term" value="F:electron-transferring-flavoprotein dehydrogenase activity"/>
    <property type="evidence" value="ECO:0007669"/>
    <property type="project" value="UniProtKB-UniRule"/>
</dbReference>
<dbReference type="SUPFAM" id="SSF51905">
    <property type="entry name" value="FAD/NAD(P)-binding domain"/>
    <property type="match status" value="1"/>
</dbReference>
<dbReference type="GO" id="GO:0046872">
    <property type="term" value="F:metal ion binding"/>
    <property type="evidence" value="ECO:0007669"/>
    <property type="project" value="UniProtKB-KW"/>
</dbReference>
<dbReference type="SUPFAM" id="SSF54862">
    <property type="entry name" value="4Fe-4S ferredoxins"/>
    <property type="match status" value="1"/>
</dbReference>
<dbReference type="Pfam" id="PF21162">
    <property type="entry name" value="ETFQO_UQ-bd"/>
    <property type="match status" value="1"/>
</dbReference>
<name>A0A6J4HL32_9PROT</name>
<comment type="function">
    <text evidence="2 12">Accepts electrons from ETF and reduces ubiquinone.</text>
</comment>
<evidence type="ECO:0000256" key="3">
    <source>
        <dbReference type="ARBA" id="ARBA00022448"/>
    </source>
</evidence>
<dbReference type="InterPro" id="IPR017896">
    <property type="entry name" value="4Fe4S_Fe-S-bd"/>
</dbReference>
<evidence type="ECO:0000256" key="6">
    <source>
        <dbReference type="ARBA" id="ARBA00022827"/>
    </source>
</evidence>
<keyword evidence="6 12" id="KW-0274">FAD</keyword>
<keyword evidence="3 12" id="KW-0813">Transport</keyword>
<keyword evidence="8 12" id="KW-0560">Oxidoreductase</keyword>
<dbReference type="PRINTS" id="PR00420">
    <property type="entry name" value="RNGMNOXGNASE"/>
</dbReference>
<evidence type="ECO:0000256" key="5">
    <source>
        <dbReference type="ARBA" id="ARBA00022723"/>
    </source>
</evidence>
<keyword evidence="10 12" id="KW-0411">Iron-sulfur</keyword>
<dbReference type="InterPro" id="IPR007859">
    <property type="entry name" value="ETF-QO/FixX_C"/>
</dbReference>
<evidence type="ECO:0000256" key="11">
    <source>
        <dbReference type="ARBA" id="ARBA00023075"/>
    </source>
</evidence>
<evidence type="ECO:0000256" key="4">
    <source>
        <dbReference type="ARBA" id="ARBA00022630"/>
    </source>
</evidence>
<protein>
    <recommendedName>
        <fullName evidence="12">Electron transfer flavoprotein-ubiquinone oxidoreductase</fullName>
        <shortName evidence="12">ETF-QO</shortName>
        <ecNumber evidence="12">1.5.5.1</ecNumber>
    </recommendedName>
</protein>
<keyword evidence="7 12" id="KW-0249">Electron transport</keyword>
<dbReference type="Gene3D" id="3.50.50.60">
    <property type="entry name" value="FAD/NAD(P)-binding domain"/>
    <property type="match status" value="1"/>
</dbReference>